<accession>A0A4P9YQ33</accession>
<reference evidence="3" key="1">
    <citation type="journal article" date="2018" name="Nat. Microbiol.">
        <title>Leveraging single-cell genomics to expand the fungal tree of life.</title>
        <authorList>
            <person name="Ahrendt S.R."/>
            <person name="Quandt C.A."/>
            <person name="Ciobanu D."/>
            <person name="Clum A."/>
            <person name="Salamov A."/>
            <person name="Andreopoulos B."/>
            <person name="Cheng J.F."/>
            <person name="Woyke T."/>
            <person name="Pelin A."/>
            <person name="Henrissat B."/>
            <person name="Reynolds N.K."/>
            <person name="Benny G.L."/>
            <person name="Smith M.E."/>
            <person name="James T.Y."/>
            <person name="Grigoriev I.V."/>
        </authorList>
    </citation>
    <scope>NUCLEOTIDE SEQUENCE [LARGE SCALE GENOMIC DNA]</scope>
    <source>
        <strain evidence="3">CSF55</strain>
    </source>
</reference>
<dbReference type="InterPro" id="IPR025124">
    <property type="entry name" value="Gag1-like_clamp"/>
</dbReference>
<evidence type="ECO:0000313" key="3">
    <source>
        <dbReference type="Proteomes" id="UP000281549"/>
    </source>
</evidence>
<sequence length="83" mass="10122">MSDYDSDNEEPILDTDDTGFEFDKSAYPALYQKLIVEKRPLKKPMKLLWAMRVIWYNWQREDWFPKKEELHNETLNKKPKEAK</sequence>
<feature type="domain" description="Gag1-like clamp" evidence="1">
    <location>
        <begin position="11"/>
        <end position="65"/>
    </location>
</feature>
<proteinExistence type="predicted"/>
<dbReference type="AlphaFoldDB" id="A0A4P9YQ33"/>
<evidence type="ECO:0000313" key="2">
    <source>
        <dbReference type="EMBL" id="RKP20820.1"/>
    </source>
</evidence>
<dbReference type="Proteomes" id="UP000281549">
    <property type="component" value="Unassembled WGS sequence"/>
</dbReference>
<organism evidence="2 3">
    <name type="scientific">Rozella allomycis (strain CSF55)</name>
    <dbReference type="NCBI Taxonomy" id="988480"/>
    <lineage>
        <taxon>Eukaryota</taxon>
        <taxon>Fungi</taxon>
        <taxon>Fungi incertae sedis</taxon>
        <taxon>Cryptomycota</taxon>
        <taxon>Cryptomycota incertae sedis</taxon>
        <taxon>Rozella</taxon>
    </lineage>
</organism>
<protein>
    <recommendedName>
        <fullName evidence="1">Gag1-like clamp domain-containing protein</fullName>
    </recommendedName>
</protein>
<name>A0A4P9YQ33_ROZAC</name>
<dbReference type="EMBL" id="ML005018">
    <property type="protein sequence ID" value="RKP20820.1"/>
    <property type="molecule type" value="Genomic_DNA"/>
</dbReference>
<dbReference type="Pfam" id="PF13259">
    <property type="entry name" value="clamp_Gag1-like"/>
    <property type="match status" value="1"/>
</dbReference>
<evidence type="ECO:0000259" key="1">
    <source>
        <dbReference type="Pfam" id="PF13259"/>
    </source>
</evidence>
<gene>
    <name evidence="2" type="ORF">ROZALSC1DRAFT_27734</name>
</gene>